<evidence type="ECO:0000313" key="6">
    <source>
        <dbReference type="EMBL" id="RAW15379.1"/>
    </source>
</evidence>
<feature type="compositionally biased region" description="Polar residues" evidence="4">
    <location>
        <begin position="111"/>
        <end position="120"/>
    </location>
</feature>
<keyword evidence="7" id="KW-1185">Reference proteome</keyword>
<comment type="caution">
    <text evidence="6">The sequence shown here is derived from an EMBL/GenBank/DDBJ whole genome shotgun (WGS) entry which is preliminary data.</text>
</comment>
<feature type="region of interest" description="Disordered" evidence="4">
    <location>
        <begin position="101"/>
        <end position="120"/>
    </location>
</feature>
<proteinExistence type="predicted"/>
<keyword evidence="3" id="KW-0804">Transcription</keyword>
<evidence type="ECO:0000259" key="5">
    <source>
        <dbReference type="PROSITE" id="PS50043"/>
    </source>
</evidence>
<feature type="domain" description="HTH luxR-type" evidence="5">
    <location>
        <begin position="28"/>
        <end position="93"/>
    </location>
</feature>
<dbReference type="EMBL" id="QMIG01000006">
    <property type="protein sequence ID" value="RAW15379.1"/>
    <property type="molecule type" value="Genomic_DNA"/>
</dbReference>
<gene>
    <name evidence="6" type="ORF">DPM12_08995</name>
</gene>
<dbReference type="PANTHER" id="PTHR44688:SF16">
    <property type="entry name" value="DNA-BINDING TRANSCRIPTIONAL ACTIVATOR DEVR_DOSR"/>
    <property type="match status" value="1"/>
</dbReference>
<dbReference type="PANTHER" id="PTHR44688">
    <property type="entry name" value="DNA-BINDING TRANSCRIPTIONAL ACTIVATOR DEVR_DOSR"/>
    <property type="match status" value="1"/>
</dbReference>
<sequence>MVKLVVKINASCQRPCGKISTEGTRVRTVHPTSQFTSRELDILALLATGDSNAEIATKLYLSVDTIAYHVRAMLRRTGARNRVELATRSLAEGVLQASPWPPAVATRRPLKTNSDDSASG</sequence>
<dbReference type="SUPFAM" id="SSF46894">
    <property type="entry name" value="C-terminal effector domain of the bipartite response regulators"/>
    <property type="match status" value="1"/>
</dbReference>
<dbReference type="InterPro" id="IPR036388">
    <property type="entry name" value="WH-like_DNA-bd_sf"/>
</dbReference>
<reference evidence="6 7" key="1">
    <citation type="submission" date="2018-06" db="EMBL/GenBank/DDBJ databases">
        <title>Phytoactinopolyspora halophila sp. nov., a novel halophilic actinomycete isolated from a saline soil in China.</title>
        <authorList>
            <person name="Tang S.-K."/>
        </authorList>
    </citation>
    <scope>NUCLEOTIDE SEQUENCE [LARGE SCALE GENOMIC DNA]</scope>
    <source>
        <strain evidence="6 7">YIM 96934</strain>
    </source>
</reference>
<accession>A0A329QUV6</accession>
<dbReference type="Gene3D" id="1.10.10.10">
    <property type="entry name" value="Winged helix-like DNA-binding domain superfamily/Winged helix DNA-binding domain"/>
    <property type="match status" value="1"/>
</dbReference>
<name>A0A329QUV6_9ACTN</name>
<organism evidence="6 7">
    <name type="scientific">Phytoactinopolyspora halophila</name>
    <dbReference type="NCBI Taxonomy" id="1981511"/>
    <lineage>
        <taxon>Bacteria</taxon>
        <taxon>Bacillati</taxon>
        <taxon>Actinomycetota</taxon>
        <taxon>Actinomycetes</taxon>
        <taxon>Jiangellales</taxon>
        <taxon>Jiangellaceae</taxon>
        <taxon>Phytoactinopolyspora</taxon>
    </lineage>
</organism>
<dbReference type="GO" id="GO:0006355">
    <property type="term" value="P:regulation of DNA-templated transcription"/>
    <property type="evidence" value="ECO:0007669"/>
    <property type="project" value="InterPro"/>
</dbReference>
<dbReference type="PROSITE" id="PS00622">
    <property type="entry name" value="HTH_LUXR_1"/>
    <property type="match status" value="1"/>
</dbReference>
<dbReference type="RefSeq" id="WP_112257982.1">
    <property type="nucleotide sequence ID" value="NZ_QMIG01000006.1"/>
</dbReference>
<dbReference type="Proteomes" id="UP000250462">
    <property type="component" value="Unassembled WGS sequence"/>
</dbReference>
<evidence type="ECO:0000313" key="7">
    <source>
        <dbReference type="Proteomes" id="UP000250462"/>
    </source>
</evidence>
<evidence type="ECO:0000256" key="4">
    <source>
        <dbReference type="SAM" id="MobiDB-lite"/>
    </source>
</evidence>
<dbReference type="PROSITE" id="PS50043">
    <property type="entry name" value="HTH_LUXR_2"/>
    <property type="match status" value="1"/>
</dbReference>
<evidence type="ECO:0000256" key="2">
    <source>
        <dbReference type="ARBA" id="ARBA00023125"/>
    </source>
</evidence>
<dbReference type="OrthoDB" id="144293at2"/>
<dbReference type="Pfam" id="PF00196">
    <property type="entry name" value="GerE"/>
    <property type="match status" value="1"/>
</dbReference>
<evidence type="ECO:0000256" key="3">
    <source>
        <dbReference type="ARBA" id="ARBA00023163"/>
    </source>
</evidence>
<dbReference type="InterPro" id="IPR016032">
    <property type="entry name" value="Sig_transdc_resp-reg_C-effctor"/>
</dbReference>
<keyword evidence="1" id="KW-0805">Transcription regulation</keyword>
<dbReference type="AlphaFoldDB" id="A0A329QUV6"/>
<dbReference type="PRINTS" id="PR00038">
    <property type="entry name" value="HTHLUXR"/>
</dbReference>
<evidence type="ECO:0000256" key="1">
    <source>
        <dbReference type="ARBA" id="ARBA00023015"/>
    </source>
</evidence>
<dbReference type="InterPro" id="IPR000792">
    <property type="entry name" value="Tscrpt_reg_LuxR_C"/>
</dbReference>
<dbReference type="GO" id="GO:0003677">
    <property type="term" value="F:DNA binding"/>
    <property type="evidence" value="ECO:0007669"/>
    <property type="project" value="UniProtKB-KW"/>
</dbReference>
<protein>
    <recommendedName>
        <fullName evidence="5">HTH luxR-type domain-containing protein</fullName>
    </recommendedName>
</protein>
<dbReference type="SMART" id="SM00421">
    <property type="entry name" value="HTH_LUXR"/>
    <property type="match status" value="1"/>
</dbReference>
<dbReference type="CDD" id="cd06170">
    <property type="entry name" value="LuxR_C_like"/>
    <property type="match status" value="1"/>
</dbReference>
<keyword evidence="2" id="KW-0238">DNA-binding</keyword>